<comment type="caution">
    <text evidence="1">The sequence shown here is derived from an EMBL/GenBank/DDBJ whole genome shotgun (WGS) entry which is preliminary data.</text>
</comment>
<keyword evidence="2" id="KW-1185">Reference proteome</keyword>
<organism evidence="1 2">
    <name type="scientific">Nibribacter koreensis</name>
    <dbReference type="NCBI Taxonomy" id="1084519"/>
    <lineage>
        <taxon>Bacteria</taxon>
        <taxon>Pseudomonadati</taxon>
        <taxon>Bacteroidota</taxon>
        <taxon>Cytophagia</taxon>
        <taxon>Cytophagales</taxon>
        <taxon>Hymenobacteraceae</taxon>
        <taxon>Nibribacter</taxon>
    </lineage>
</organism>
<protein>
    <submittedName>
        <fullName evidence="1">Membrane protein</fullName>
    </submittedName>
</protein>
<dbReference type="EMBL" id="BAABGX010000002">
    <property type="protein sequence ID" value="GAA4308796.1"/>
    <property type="molecule type" value="Genomic_DNA"/>
</dbReference>
<name>A0ABP8FQJ4_9BACT</name>
<proteinExistence type="predicted"/>
<evidence type="ECO:0000313" key="1">
    <source>
        <dbReference type="EMBL" id="GAA4308796.1"/>
    </source>
</evidence>
<accession>A0ABP8FQJ4</accession>
<reference evidence="2" key="1">
    <citation type="journal article" date="2019" name="Int. J. Syst. Evol. Microbiol.">
        <title>The Global Catalogue of Microorganisms (GCM) 10K type strain sequencing project: providing services to taxonomists for standard genome sequencing and annotation.</title>
        <authorList>
            <consortium name="The Broad Institute Genomics Platform"/>
            <consortium name="The Broad Institute Genome Sequencing Center for Infectious Disease"/>
            <person name="Wu L."/>
            <person name="Ma J."/>
        </authorList>
    </citation>
    <scope>NUCLEOTIDE SEQUENCE [LARGE SCALE GENOMIC DNA]</scope>
    <source>
        <strain evidence="2">JCM 17917</strain>
    </source>
</reference>
<dbReference type="Gene3D" id="2.40.160.60">
    <property type="entry name" value="Outer membrane protein transport protein (OMPP1/FadL/TodX)"/>
    <property type="match status" value="1"/>
</dbReference>
<evidence type="ECO:0000313" key="2">
    <source>
        <dbReference type="Proteomes" id="UP001501844"/>
    </source>
</evidence>
<gene>
    <name evidence="1" type="ORF">GCM10023183_25620</name>
</gene>
<dbReference type="Proteomes" id="UP001501844">
    <property type="component" value="Unassembled WGS sequence"/>
</dbReference>
<sequence>MGDVVQGTGGVRNFGMGNVGVGTANMGSINDINPALLYYNNMVNFEAAVISELKKLEDRTASQVDGKTNLNYLALSIPITRRWTASLGLKPYSRVNYNTIVVTPVNDPSTGNKVAQSFTEYSGSGGLNEVHFSHGVSLAPGLTLGASGSYIFGTIEKAASTILVEEGETDISAVQKALVNNTTKYTGFMLKGGTHYRRKLTDKFHMGLGATYSAQSVLDADRQVSQERRRVDESIVSQVLVDSLDGHTTLPQQLQVGIAVDNAKNFVVGADFSSYKGSDFRGFSSEKNAGRQEQGDGYRIGLGGELTPDAGSVSSYFKRVTYRLGGYYSANEVMATTGAQEVKDMGLTWGFTFPLGRGVRPPDYTQAVINTSFAVGKLEGTQTQLEEMYFRVNIGINFNSRWFIKRRFD</sequence>